<feature type="compositionally biased region" description="Basic and acidic residues" evidence="1">
    <location>
        <begin position="95"/>
        <end position="112"/>
    </location>
</feature>
<proteinExistence type="predicted"/>
<keyword evidence="3" id="KW-1185">Reference proteome</keyword>
<dbReference type="AlphaFoldDB" id="A0A445F618"/>
<name>A0A445F618_GLYSO</name>
<sequence length="131" mass="14481">MFHLSGTDNPIIGTFSNFFYSNLSLHLFSFFKILHIITTRSCGVHSRIRGVEISQVATRSTTPNGGGNITRTICVGLGTMGLGIDLGEIAVSLRKARESEREGRKEKGRDAASEIASDNEMRQRSTTWRHP</sequence>
<reference evidence="2 3" key="1">
    <citation type="submission" date="2018-09" db="EMBL/GenBank/DDBJ databases">
        <title>A high-quality reference genome of wild soybean provides a powerful tool to mine soybean genomes.</title>
        <authorList>
            <person name="Xie M."/>
            <person name="Chung C.Y.L."/>
            <person name="Li M.-W."/>
            <person name="Wong F.-L."/>
            <person name="Chan T.-F."/>
            <person name="Lam H.-M."/>
        </authorList>
    </citation>
    <scope>NUCLEOTIDE SEQUENCE [LARGE SCALE GENOMIC DNA]</scope>
    <source>
        <strain evidence="3">cv. W05</strain>
        <tissue evidence="2">Hypocotyl of etiolated seedlings</tissue>
    </source>
</reference>
<protein>
    <submittedName>
        <fullName evidence="2">Uncharacterized protein</fullName>
    </submittedName>
</protein>
<evidence type="ECO:0000313" key="2">
    <source>
        <dbReference type="EMBL" id="RZB44281.1"/>
    </source>
</evidence>
<organism evidence="2 3">
    <name type="scientific">Glycine soja</name>
    <name type="common">Wild soybean</name>
    <dbReference type="NCBI Taxonomy" id="3848"/>
    <lineage>
        <taxon>Eukaryota</taxon>
        <taxon>Viridiplantae</taxon>
        <taxon>Streptophyta</taxon>
        <taxon>Embryophyta</taxon>
        <taxon>Tracheophyta</taxon>
        <taxon>Spermatophyta</taxon>
        <taxon>Magnoliopsida</taxon>
        <taxon>eudicotyledons</taxon>
        <taxon>Gunneridae</taxon>
        <taxon>Pentapetalae</taxon>
        <taxon>rosids</taxon>
        <taxon>fabids</taxon>
        <taxon>Fabales</taxon>
        <taxon>Fabaceae</taxon>
        <taxon>Papilionoideae</taxon>
        <taxon>50 kb inversion clade</taxon>
        <taxon>NPAAA clade</taxon>
        <taxon>indigoferoid/millettioid clade</taxon>
        <taxon>Phaseoleae</taxon>
        <taxon>Glycine</taxon>
        <taxon>Glycine subgen. Soja</taxon>
    </lineage>
</organism>
<comment type="caution">
    <text evidence="2">The sequence shown here is derived from an EMBL/GenBank/DDBJ whole genome shotgun (WGS) entry which is preliminary data.</text>
</comment>
<accession>A0A445F618</accession>
<evidence type="ECO:0000256" key="1">
    <source>
        <dbReference type="SAM" id="MobiDB-lite"/>
    </source>
</evidence>
<dbReference type="Proteomes" id="UP000289340">
    <property type="component" value="Chromosome 20"/>
</dbReference>
<gene>
    <name evidence="2" type="ORF">D0Y65_054341</name>
</gene>
<feature type="region of interest" description="Disordered" evidence="1">
    <location>
        <begin position="95"/>
        <end position="131"/>
    </location>
</feature>
<evidence type="ECO:0000313" key="3">
    <source>
        <dbReference type="Proteomes" id="UP000289340"/>
    </source>
</evidence>
<dbReference type="EMBL" id="QZWG01000020">
    <property type="protein sequence ID" value="RZB44281.1"/>
    <property type="molecule type" value="Genomic_DNA"/>
</dbReference>